<organism evidence="3 4">
    <name type="scientific">Roseimicrobium gellanilyticum</name>
    <dbReference type="NCBI Taxonomy" id="748857"/>
    <lineage>
        <taxon>Bacteria</taxon>
        <taxon>Pseudomonadati</taxon>
        <taxon>Verrucomicrobiota</taxon>
        <taxon>Verrucomicrobiia</taxon>
        <taxon>Verrucomicrobiales</taxon>
        <taxon>Verrucomicrobiaceae</taxon>
        <taxon>Roseimicrobium</taxon>
    </lineage>
</organism>
<dbReference type="OrthoDB" id="9795068at2"/>
<dbReference type="InterPro" id="IPR028098">
    <property type="entry name" value="Glyco_trans_4-like_N"/>
</dbReference>
<evidence type="ECO:0000259" key="1">
    <source>
        <dbReference type="Pfam" id="PF00534"/>
    </source>
</evidence>
<dbReference type="InterPro" id="IPR050194">
    <property type="entry name" value="Glycosyltransferase_grp1"/>
</dbReference>
<dbReference type="CDD" id="cd03801">
    <property type="entry name" value="GT4_PimA-like"/>
    <property type="match status" value="1"/>
</dbReference>
<dbReference type="GO" id="GO:0016757">
    <property type="term" value="F:glycosyltransferase activity"/>
    <property type="evidence" value="ECO:0007669"/>
    <property type="project" value="InterPro"/>
</dbReference>
<dbReference type="InterPro" id="IPR001296">
    <property type="entry name" value="Glyco_trans_1"/>
</dbReference>
<keyword evidence="4" id="KW-1185">Reference proteome</keyword>
<protein>
    <submittedName>
        <fullName evidence="3">Glycosyltransferase involved in cell wall biosynthesis</fullName>
    </submittedName>
</protein>
<dbReference type="Pfam" id="PF13439">
    <property type="entry name" value="Glyco_transf_4"/>
    <property type="match status" value="1"/>
</dbReference>
<name>A0A366HRA6_9BACT</name>
<reference evidence="3 4" key="1">
    <citation type="submission" date="2018-06" db="EMBL/GenBank/DDBJ databases">
        <title>Genomic Encyclopedia of Type Strains, Phase IV (KMG-IV): sequencing the most valuable type-strain genomes for metagenomic binning, comparative biology and taxonomic classification.</title>
        <authorList>
            <person name="Goeker M."/>
        </authorList>
    </citation>
    <scope>NUCLEOTIDE SEQUENCE [LARGE SCALE GENOMIC DNA]</scope>
    <source>
        <strain evidence="3 4">DSM 25532</strain>
    </source>
</reference>
<dbReference type="PANTHER" id="PTHR45947">
    <property type="entry name" value="SULFOQUINOVOSYL TRANSFERASE SQD2"/>
    <property type="match status" value="1"/>
</dbReference>
<sequence>MQIALIYHQFVPRGGLEGYLLEFAARLHTAGHDLHLVGSEMKEGLERGLDAKIHHIPLVKGSSLLRLWQFEQSARRVVSDLKVDVSIGFGRTTTHDLHRAGGGCHAVYSRLLPPWKRWSPKNLLELNLEKELYTAGRTKRYVVNSSQVAAQLHQIYGTEEKLFRVIHTAVDTDRYQPSLRKEVLREKVCELLKTDTKRPVFLFVSLSHRRKGLDVLLDMWADVDADLWIVGQPLSYLHRLTIAAKRLQDKVRTISPQSDMSILYQAADWFIHPTLYDACANTVLQSMACGLPGLISVNDGAIDFIRDGENGFLLKKPTDPESVLETVKRALAAGEEGRERLGTAARETMLPLTWDAHLHKWLDLIEEVSPRGA</sequence>
<gene>
    <name evidence="3" type="ORF">DES53_102151</name>
</gene>
<keyword evidence="3" id="KW-0808">Transferase</keyword>
<evidence type="ECO:0000313" key="3">
    <source>
        <dbReference type="EMBL" id="RBP45769.1"/>
    </source>
</evidence>
<evidence type="ECO:0000259" key="2">
    <source>
        <dbReference type="Pfam" id="PF13439"/>
    </source>
</evidence>
<dbReference type="Proteomes" id="UP000253426">
    <property type="component" value="Unassembled WGS sequence"/>
</dbReference>
<comment type="caution">
    <text evidence="3">The sequence shown here is derived from an EMBL/GenBank/DDBJ whole genome shotgun (WGS) entry which is preliminary data.</text>
</comment>
<proteinExistence type="predicted"/>
<dbReference type="EMBL" id="QNRR01000002">
    <property type="protein sequence ID" value="RBP45769.1"/>
    <property type="molecule type" value="Genomic_DNA"/>
</dbReference>
<accession>A0A366HRA6</accession>
<dbReference type="RefSeq" id="WP_113957340.1">
    <property type="nucleotide sequence ID" value="NZ_QNRR01000002.1"/>
</dbReference>
<feature type="domain" description="Glycosyltransferase subfamily 4-like N-terminal" evidence="2">
    <location>
        <begin position="14"/>
        <end position="174"/>
    </location>
</feature>
<evidence type="ECO:0000313" key="4">
    <source>
        <dbReference type="Proteomes" id="UP000253426"/>
    </source>
</evidence>
<dbReference type="Gene3D" id="3.40.50.2000">
    <property type="entry name" value="Glycogen Phosphorylase B"/>
    <property type="match status" value="2"/>
</dbReference>
<dbReference type="AlphaFoldDB" id="A0A366HRA6"/>
<dbReference type="Pfam" id="PF00534">
    <property type="entry name" value="Glycos_transf_1"/>
    <property type="match status" value="1"/>
</dbReference>
<feature type="domain" description="Glycosyl transferase family 1" evidence="1">
    <location>
        <begin position="193"/>
        <end position="347"/>
    </location>
</feature>
<dbReference type="PANTHER" id="PTHR45947:SF3">
    <property type="entry name" value="SULFOQUINOVOSYL TRANSFERASE SQD2"/>
    <property type="match status" value="1"/>
</dbReference>
<dbReference type="SUPFAM" id="SSF53756">
    <property type="entry name" value="UDP-Glycosyltransferase/glycogen phosphorylase"/>
    <property type="match status" value="1"/>
</dbReference>